<organism evidence="1 2">
    <name type="scientific">Chryseobacterium formosense</name>
    <dbReference type="NCBI Taxonomy" id="236814"/>
    <lineage>
        <taxon>Bacteria</taxon>
        <taxon>Pseudomonadati</taxon>
        <taxon>Bacteroidota</taxon>
        <taxon>Flavobacteriia</taxon>
        <taxon>Flavobacteriales</taxon>
        <taxon>Weeksellaceae</taxon>
        <taxon>Chryseobacterium group</taxon>
        <taxon>Chryseobacterium</taxon>
    </lineage>
</organism>
<dbReference type="EMBL" id="JPRP01000008">
    <property type="protein sequence ID" value="KFE97193.1"/>
    <property type="molecule type" value="Genomic_DNA"/>
</dbReference>
<dbReference type="eggNOG" id="ENOG5033J1N">
    <property type="taxonomic scope" value="Bacteria"/>
</dbReference>
<reference evidence="1 2" key="1">
    <citation type="submission" date="2014-07" db="EMBL/GenBank/DDBJ databases">
        <title>Genome of Chryseobacterium formosense LMG 24722.</title>
        <authorList>
            <person name="Pipes S.E."/>
            <person name="Stropko S.J."/>
            <person name="Newman J.D."/>
        </authorList>
    </citation>
    <scope>NUCLEOTIDE SEQUENCE [LARGE SCALE GENOMIC DNA]</scope>
    <source>
        <strain evidence="1 2">LMG 24722</strain>
    </source>
</reference>
<accession>A0A085YYD0</accession>
<comment type="caution">
    <text evidence="1">The sequence shown here is derived from an EMBL/GenBank/DDBJ whole genome shotgun (WGS) entry which is preliminary data.</text>
</comment>
<gene>
    <name evidence="1" type="ORF">IX39_20570</name>
</gene>
<dbReference type="OrthoDB" id="1260127at2"/>
<dbReference type="SUPFAM" id="SSF48295">
    <property type="entry name" value="TrpR-like"/>
    <property type="match status" value="1"/>
</dbReference>
<proteinExistence type="predicted"/>
<dbReference type="STRING" id="236814.IX39_20570"/>
<dbReference type="InterPro" id="IPR010921">
    <property type="entry name" value="Trp_repressor/repl_initiator"/>
</dbReference>
<name>A0A085YYD0_9FLAO</name>
<keyword evidence="2" id="KW-1185">Reference proteome</keyword>
<dbReference type="RefSeq" id="WP_034679878.1">
    <property type="nucleotide sequence ID" value="NZ_FPAP01000003.1"/>
</dbReference>
<protein>
    <submittedName>
        <fullName evidence="1">Transposase</fullName>
    </submittedName>
</protein>
<dbReference type="AlphaFoldDB" id="A0A085YYD0"/>
<dbReference type="Gene3D" id="1.10.10.60">
    <property type="entry name" value="Homeodomain-like"/>
    <property type="match status" value="1"/>
</dbReference>
<sequence>MDKKIQKLDMQPYYKKIYCDIVLKKYPEKEEICRPLLDKKELTVLDILKLNNIIFGDSNKENLSFNQKHRFYNKQAIFEILDYMRKNNLNNNQLAHHFKISRNTISKWKRLYY</sequence>
<dbReference type="Proteomes" id="UP000028713">
    <property type="component" value="Unassembled WGS sequence"/>
</dbReference>
<evidence type="ECO:0000313" key="1">
    <source>
        <dbReference type="EMBL" id="KFE97193.1"/>
    </source>
</evidence>
<dbReference type="GO" id="GO:0043565">
    <property type="term" value="F:sequence-specific DNA binding"/>
    <property type="evidence" value="ECO:0007669"/>
    <property type="project" value="InterPro"/>
</dbReference>
<evidence type="ECO:0000313" key="2">
    <source>
        <dbReference type="Proteomes" id="UP000028713"/>
    </source>
</evidence>